<protein>
    <recommendedName>
        <fullName evidence="1">SCP domain-containing protein</fullName>
    </recommendedName>
</protein>
<dbReference type="Gene3D" id="3.40.33.10">
    <property type="entry name" value="CAP"/>
    <property type="match status" value="1"/>
</dbReference>
<dbReference type="PANTHER" id="PTHR31157">
    <property type="entry name" value="SCP DOMAIN-CONTAINING PROTEIN"/>
    <property type="match status" value="1"/>
</dbReference>
<dbReference type="Pfam" id="PF00188">
    <property type="entry name" value="CAP"/>
    <property type="match status" value="1"/>
</dbReference>
<evidence type="ECO:0000313" key="3">
    <source>
        <dbReference type="Proteomes" id="UP000177982"/>
    </source>
</evidence>
<gene>
    <name evidence="2" type="ORF">A2934_02615</name>
</gene>
<dbReference type="CDD" id="cd05379">
    <property type="entry name" value="CAP_bacterial"/>
    <property type="match status" value="1"/>
</dbReference>
<dbReference type="AlphaFoldDB" id="A0A1G2L2E7"/>
<dbReference type="PANTHER" id="PTHR31157:SF1">
    <property type="entry name" value="SCP DOMAIN-CONTAINING PROTEIN"/>
    <property type="match status" value="1"/>
</dbReference>
<dbReference type="Proteomes" id="UP000177982">
    <property type="component" value="Unassembled WGS sequence"/>
</dbReference>
<reference evidence="2 3" key="1">
    <citation type="journal article" date="2016" name="Nat. Commun.">
        <title>Thousands of microbial genomes shed light on interconnected biogeochemical processes in an aquifer system.</title>
        <authorList>
            <person name="Anantharaman K."/>
            <person name="Brown C.T."/>
            <person name="Hug L.A."/>
            <person name="Sharon I."/>
            <person name="Castelle C.J."/>
            <person name="Probst A.J."/>
            <person name="Thomas B.C."/>
            <person name="Singh A."/>
            <person name="Wilkins M.J."/>
            <person name="Karaoz U."/>
            <person name="Brodie E.L."/>
            <person name="Williams K.H."/>
            <person name="Hubbard S.S."/>
            <person name="Banfield J.F."/>
        </authorList>
    </citation>
    <scope>NUCLEOTIDE SEQUENCE [LARGE SCALE GENOMIC DNA]</scope>
</reference>
<evidence type="ECO:0000259" key="1">
    <source>
        <dbReference type="Pfam" id="PF00188"/>
    </source>
</evidence>
<feature type="domain" description="SCP" evidence="1">
    <location>
        <begin position="104"/>
        <end position="209"/>
    </location>
</feature>
<comment type="caution">
    <text evidence="2">The sequence shown here is derived from an EMBL/GenBank/DDBJ whole genome shotgun (WGS) entry which is preliminary data.</text>
</comment>
<proteinExistence type="predicted"/>
<name>A0A1G2L2E7_9BACT</name>
<dbReference type="EMBL" id="MHQO01000045">
    <property type="protein sequence ID" value="OHA05730.1"/>
    <property type="molecule type" value="Genomic_DNA"/>
</dbReference>
<sequence length="313" mass="34216">MTNTFRIIVIGGIVLILAVLFGATHVDVGSDRFIVPPDVVVSPSEVYLAEPNPIFDGEGGDAAIDGLVDRVRDGVKNAEVPAEPLRIEKESPSSYVSWPGIVAFTNSARREHGLAPLRTNEKLKAAAEVKVYDMFASGYFAHSSPSGAKVGDLVEQKSYGYIVVGENLAMGNFENDEELVDGWMASPGHRANILNPRFQEIGAAVREGMYEGRRTWMAVQIFGLPLSACASPDGEILGTIESNKVELANMRKKLDVERSEIDGMTPKNGSAYTEKIESYNIHVGEYNILVDETKELIDRYNVQVNEFNECAEG</sequence>
<dbReference type="InterPro" id="IPR014044">
    <property type="entry name" value="CAP_dom"/>
</dbReference>
<dbReference type="SUPFAM" id="SSF55797">
    <property type="entry name" value="PR-1-like"/>
    <property type="match status" value="1"/>
</dbReference>
<dbReference type="InterPro" id="IPR035940">
    <property type="entry name" value="CAP_sf"/>
</dbReference>
<accession>A0A1G2L2E7</accession>
<evidence type="ECO:0000313" key="2">
    <source>
        <dbReference type="EMBL" id="OHA05730.1"/>
    </source>
</evidence>
<organism evidence="2 3">
    <name type="scientific">Candidatus Sungbacteria bacterium RIFCSPLOWO2_01_FULL_47_10</name>
    <dbReference type="NCBI Taxonomy" id="1802276"/>
    <lineage>
        <taxon>Bacteria</taxon>
        <taxon>Candidatus Sungiibacteriota</taxon>
    </lineage>
</organism>